<feature type="transmembrane region" description="Helical" evidence="1">
    <location>
        <begin position="55"/>
        <end position="78"/>
    </location>
</feature>
<name>A0A6C0I943_9ZZZZ</name>
<accession>A0A6C0I943</accession>
<evidence type="ECO:0000313" key="2">
    <source>
        <dbReference type="EMBL" id="QHT89531.1"/>
    </source>
</evidence>
<organism evidence="2">
    <name type="scientific">viral metagenome</name>
    <dbReference type="NCBI Taxonomy" id="1070528"/>
    <lineage>
        <taxon>unclassified sequences</taxon>
        <taxon>metagenomes</taxon>
        <taxon>organismal metagenomes</taxon>
    </lineage>
</organism>
<dbReference type="AlphaFoldDB" id="A0A6C0I943"/>
<protein>
    <submittedName>
        <fullName evidence="2">Uncharacterized protein</fullName>
    </submittedName>
</protein>
<keyword evidence="1" id="KW-0812">Transmembrane</keyword>
<keyword evidence="1" id="KW-0472">Membrane</keyword>
<keyword evidence="1" id="KW-1133">Transmembrane helix</keyword>
<reference evidence="2" key="1">
    <citation type="journal article" date="2020" name="Nature">
        <title>Giant virus diversity and host interactions through global metagenomics.</title>
        <authorList>
            <person name="Schulz F."/>
            <person name="Roux S."/>
            <person name="Paez-Espino D."/>
            <person name="Jungbluth S."/>
            <person name="Walsh D.A."/>
            <person name="Denef V.J."/>
            <person name="McMahon K.D."/>
            <person name="Konstantinidis K.T."/>
            <person name="Eloe-Fadrosh E.A."/>
            <person name="Kyrpides N.C."/>
            <person name="Woyke T."/>
        </authorList>
    </citation>
    <scope>NUCLEOTIDE SEQUENCE</scope>
    <source>
        <strain evidence="2">GVMAG-M-3300023184-60</strain>
    </source>
</reference>
<sequence length="79" mass="9381">MIEYSIEELKYYYNNYQEDTYQNDKEYIDSNRHGIEYLEDTLTDLIDNDYTGNNIYHIFPIFVCAVATSFFASAYIAFG</sequence>
<dbReference type="EMBL" id="MN740142">
    <property type="protein sequence ID" value="QHT89531.1"/>
    <property type="molecule type" value="Genomic_DNA"/>
</dbReference>
<proteinExistence type="predicted"/>
<evidence type="ECO:0000256" key="1">
    <source>
        <dbReference type="SAM" id="Phobius"/>
    </source>
</evidence>